<feature type="transmembrane region" description="Helical" evidence="1">
    <location>
        <begin position="154"/>
        <end position="172"/>
    </location>
</feature>
<reference evidence="2" key="1">
    <citation type="journal article" date="2014" name="Int. J. Syst. Evol. Microbiol.">
        <title>Complete genome sequence of Corynebacterium casei LMG S-19264T (=DSM 44701T), isolated from a smear-ripened cheese.</title>
        <authorList>
            <consortium name="US DOE Joint Genome Institute (JGI-PGF)"/>
            <person name="Walter F."/>
            <person name="Albersmeier A."/>
            <person name="Kalinowski J."/>
            <person name="Ruckert C."/>
        </authorList>
    </citation>
    <scope>NUCLEOTIDE SEQUENCE</scope>
    <source>
        <strain evidence="2">CGMCC 1.15763</strain>
    </source>
</reference>
<evidence type="ECO:0000313" key="2">
    <source>
        <dbReference type="EMBL" id="GGG97603.1"/>
    </source>
</evidence>
<dbReference type="RefSeq" id="WP_188598657.1">
    <property type="nucleotide sequence ID" value="NZ_BMJW01000002.1"/>
</dbReference>
<evidence type="ECO:0000256" key="1">
    <source>
        <dbReference type="SAM" id="Phobius"/>
    </source>
</evidence>
<dbReference type="AlphaFoldDB" id="A0A917I057"/>
<dbReference type="EMBL" id="BMJW01000002">
    <property type="protein sequence ID" value="GGG97603.1"/>
    <property type="molecule type" value="Genomic_DNA"/>
</dbReference>
<organism evidence="2 3">
    <name type="scientific">Polaribacter pacificus</name>
    <dbReference type="NCBI Taxonomy" id="1775173"/>
    <lineage>
        <taxon>Bacteria</taxon>
        <taxon>Pseudomonadati</taxon>
        <taxon>Bacteroidota</taxon>
        <taxon>Flavobacteriia</taxon>
        <taxon>Flavobacteriales</taxon>
        <taxon>Flavobacteriaceae</taxon>
    </lineage>
</organism>
<dbReference type="Proteomes" id="UP000633278">
    <property type="component" value="Unassembled WGS sequence"/>
</dbReference>
<name>A0A917I057_9FLAO</name>
<protein>
    <submittedName>
        <fullName evidence="2">Uncharacterized protein</fullName>
    </submittedName>
</protein>
<comment type="caution">
    <text evidence="2">The sequence shown here is derived from an EMBL/GenBank/DDBJ whole genome shotgun (WGS) entry which is preliminary data.</text>
</comment>
<keyword evidence="1" id="KW-0812">Transmembrane</keyword>
<evidence type="ECO:0000313" key="3">
    <source>
        <dbReference type="Proteomes" id="UP000633278"/>
    </source>
</evidence>
<reference evidence="2" key="2">
    <citation type="submission" date="2020-09" db="EMBL/GenBank/DDBJ databases">
        <authorList>
            <person name="Sun Q."/>
            <person name="Zhou Y."/>
        </authorList>
    </citation>
    <scope>NUCLEOTIDE SEQUENCE</scope>
    <source>
        <strain evidence="2">CGMCC 1.15763</strain>
    </source>
</reference>
<keyword evidence="3" id="KW-1185">Reference proteome</keyword>
<feature type="transmembrane region" description="Helical" evidence="1">
    <location>
        <begin position="178"/>
        <end position="199"/>
    </location>
</feature>
<feature type="transmembrane region" description="Helical" evidence="1">
    <location>
        <begin position="101"/>
        <end position="118"/>
    </location>
</feature>
<sequence>MEFNKDQYKIYTWKNWMMLHWILNPGLAINELIFGQRVPKISLEDKRIEKPRIERSFVPCPHCNTLHDARTWSTENGTGFKNWFGLYCSNCGGIIPCLRNGLSFIILVVTFPIWGLFIKKMKANWLDKQAKRYENINIEHIPNPFDKKSWLKTGLIWGAFMFLLMTFVFPFFDGQEITLKTILVGLVFWTLGGLGFGYFMKTFLNKKGATTDANSSSV</sequence>
<gene>
    <name evidence="2" type="ORF">GCM10011416_14540</name>
</gene>
<accession>A0A917I057</accession>
<keyword evidence="1" id="KW-1133">Transmembrane helix</keyword>
<proteinExistence type="predicted"/>
<keyword evidence="1" id="KW-0472">Membrane</keyword>